<comment type="caution">
    <text evidence="1">The sequence shown here is derived from an EMBL/GenBank/DDBJ whole genome shotgun (WGS) entry which is preliminary data.</text>
</comment>
<sequence length="134" mass="15263">MTDAASWPDNHSRQLFGSDSGLGFGGDVRMRGPMWRKFRNRVLRWSEISGSSWWKELISTAVAFGRMSPILWSRMSTGDSEFSGEIIIPSGKSELRMDENPGRKSRVWPLLLIPAVRMVIINLGQQNLNLIYTY</sequence>
<organism evidence="1 2">
    <name type="scientific">Parasponia andersonii</name>
    <name type="common">Sponia andersonii</name>
    <dbReference type="NCBI Taxonomy" id="3476"/>
    <lineage>
        <taxon>Eukaryota</taxon>
        <taxon>Viridiplantae</taxon>
        <taxon>Streptophyta</taxon>
        <taxon>Embryophyta</taxon>
        <taxon>Tracheophyta</taxon>
        <taxon>Spermatophyta</taxon>
        <taxon>Magnoliopsida</taxon>
        <taxon>eudicotyledons</taxon>
        <taxon>Gunneridae</taxon>
        <taxon>Pentapetalae</taxon>
        <taxon>rosids</taxon>
        <taxon>fabids</taxon>
        <taxon>Rosales</taxon>
        <taxon>Cannabaceae</taxon>
        <taxon>Parasponia</taxon>
    </lineage>
</organism>
<proteinExistence type="predicted"/>
<protein>
    <submittedName>
        <fullName evidence="1">Uncharacterized protein</fullName>
    </submittedName>
</protein>
<name>A0A2P5C707_PARAD</name>
<gene>
    <name evidence="1" type="ORF">PanWU01x14_178600</name>
</gene>
<dbReference type="Proteomes" id="UP000237105">
    <property type="component" value="Unassembled WGS sequence"/>
</dbReference>
<accession>A0A2P5C707</accession>
<dbReference type="AlphaFoldDB" id="A0A2P5C707"/>
<reference evidence="2" key="1">
    <citation type="submission" date="2016-06" db="EMBL/GenBank/DDBJ databases">
        <title>Parallel loss of symbiosis genes in relatives of nitrogen-fixing non-legume Parasponia.</title>
        <authorList>
            <person name="Van Velzen R."/>
            <person name="Holmer R."/>
            <person name="Bu F."/>
            <person name="Rutten L."/>
            <person name="Van Zeijl A."/>
            <person name="Liu W."/>
            <person name="Santuari L."/>
            <person name="Cao Q."/>
            <person name="Sharma T."/>
            <person name="Shen D."/>
            <person name="Roswanjaya Y."/>
            <person name="Wardhani T."/>
            <person name="Kalhor M.S."/>
            <person name="Jansen J."/>
            <person name="Van den Hoogen J."/>
            <person name="Gungor B."/>
            <person name="Hartog M."/>
            <person name="Hontelez J."/>
            <person name="Verver J."/>
            <person name="Yang W.-C."/>
            <person name="Schijlen E."/>
            <person name="Repin R."/>
            <person name="Schilthuizen M."/>
            <person name="Schranz E."/>
            <person name="Heidstra R."/>
            <person name="Miyata K."/>
            <person name="Fedorova E."/>
            <person name="Kohlen W."/>
            <person name="Bisseling T."/>
            <person name="Smit S."/>
            <person name="Geurts R."/>
        </authorList>
    </citation>
    <scope>NUCLEOTIDE SEQUENCE [LARGE SCALE GENOMIC DNA]</scope>
    <source>
        <strain evidence="2">cv. WU1-14</strain>
    </source>
</reference>
<dbReference type="EMBL" id="JXTB01000167">
    <property type="protein sequence ID" value="PON56817.1"/>
    <property type="molecule type" value="Genomic_DNA"/>
</dbReference>
<evidence type="ECO:0000313" key="2">
    <source>
        <dbReference type="Proteomes" id="UP000237105"/>
    </source>
</evidence>
<keyword evidence="2" id="KW-1185">Reference proteome</keyword>
<dbReference type="OrthoDB" id="10308700at2759"/>
<evidence type="ECO:0000313" key="1">
    <source>
        <dbReference type="EMBL" id="PON56817.1"/>
    </source>
</evidence>